<protein>
    <submittedName>
        <fullName evidence="1">Uncharacterized protein</fullName>
    </submittedName>
</protein>
<reference evidence="1" key="1">
    <citation type="submission" date="2022-07" db="EMBL/GenBank/DDBJ databases">
        <title>Genome Sequence of Phlebia brevispora.</title>
        <authorList>
            <person name="Buettner E."/>
        </authorList>
    </citation>
    <scope>NUCLEOTIDE SEQUENCE</scope>
    <source>
        <strain evidence="1">MPL23</strain>
    </source>
</reference>
<organism evidence="1 2">
    <name type="scientific">Phlebia brevispora</name>
    <dbReference type="NCBI Taxonomy" id="194682"/>
    <lineage>
        <taxon>Eukaryota</taxon>
        <taxon>Fungi</taxon>
        <taxon>Dikarya</taxon>
        <taxon>Basidiomycota</taxon>
        <taxon>Agaricomycotina</taxon>
        <taxon>Agaricomycetes</taxon>
        <taxon>Polyporales</taxon>
        <taxon>Meruliaceae</taxon>
        <taxon>Phlebia</taxon>
    </lineage>
</organism>
<dbReference type="EMBL" id="JANHOG010000336">
    <property type="protein sequence ID" value="KAJ3555393.1"/>
    <property type="molecule type" value="Genomic_DNA"/>
</dbReference>
<sequence length="745" mass="83542">MQSAHLSNSDNRSSLVADQQSIEALCSAAIRKMMAVINISVKDIPIPPTEVLEQSVRQTVARWNLQVKAPEELDSAIRYSVLLASSLYGYTKTDVQRQIALYNFLVLCIDNRVIDNRATEEFATRLCASKPQLDPLLDCLAEVLAHMEDYYHPYAAQAIIMSTIQAVNCNAFDKHTESMVLHSRAVSFPRYRRTANGAGEAYTFFAWDKFAFPDIRTFVQVVPDMITWLCHVNDVFSFYKEELAGERNNYMHDLSAVTGKNIPMVLFDVVEDAATVTERARAVLEGDALDVLERFMQGGKHGSRVSVLREPCHFGSAALPRFPAEAPLDYLKSEVTHQVFDNLLQGTDARKSSLRYGLMVSHSHFLDPTTLTYGRDSGTARDCWRTDIKGEAFLRIPSYPFDTTISEIEIMQFVQSQQQDNVPQAVATQQSITDISSAAVYKMLQMASISVRGVQIPPLGGVERSVREVIAGWDLQVKSSEKWESHIITALHLAVTAYGHLDASIQHQIALYTFVIFRLDDLDLDGHAAGQFATRLCTGKPQLHPLLDRLAEILGGMSDNYLPYVAEAIIVSTIRFVNSTVFDEETKSMALHDQAELFPEYRRTSNGIGEAYAFFVWDKARFPDVCSFVQAVPDMIRFFGYLKRSLQTNKNNYVHDLSMVTGKDVSAVLCDIAEDVAAIARRARAVLKGDALHALERFMQGYTMFHLICPRYKVKHFLDVEGLFDSDTEEHIVNGAPTDPTGSYQ</sequence>
<comment type="caution">
    <text evidence="1">The sequence shown here is derived from an EMBL/GenBank/DDBJ whole genome shotgun (WGS) entry which is preliminary data.</text>
</comment>
<evidence type="ECO:0000313" key="1">
    <source>
        <dbReference type="EMBL" id="KAJ3555393.1"/>
    </source>
</evidence>
<dbReference type="Proteomes" id="UP001148662">
    <property type="component" value="Unassembled WGS sequence"/>
</dbReference>
<accession>A0ACC1T864</accession>
<name>A0ACC1T864_9APHY</name>
<proteinExistence type="predicted"/>
<evidence type="ECO:0000313" key="2">
    <source>
        <dbReference type="Proteomes" id="UP001148662"/>
    </source>
</evidence>
<gene>
    <name evidence="1" type="ORF">NM688_g2601</name>
</gene>
<keyword evidence="2" id="KW-1185">Reference proteome</keyword>